<dbReference type="EMBL" id="LUGG01000024">
    <property type="protein sequence ID" value="OBZ67374.1"/>
    <property type="molecule type" value="Genomic_DNA"/>
</dbReference>
<keyword evidence="2" id="KW-1185">Reference proteome</keyword>
<reference evidence="1 2" key="1">
    <citation type="submission" date="2016-03" db="EMBL/GenBank/DDBJ databases">
        <title>Whole genome sequencing of Grifola frondosa 9006-11.</title>
        <authorList>
            <person name="Min B."/>
            <person name="Park H."/>
            <person name="Kim J.-G."/>
            <person name="Cho H."/>
            <person name="Oh Y.-L."/>
            <person name="Kong W.-S."/>
            <person name="Choi I.-G."/>
        </authorList>
    </citation>
    <scope>NUCLEOTIDE SEQUENCE [LARGE SCALE GENOMIC DNA]</scope>
    <source>
        <strain evidence="1 2">9006-11</strain>
    </source>
</reference>
<evidence type="ECO:0000313" key="2">
    <source>
        <dbReference type="Proteomes" id="UP000092993"/>
    </source>
</evidence>
<organism evidence="1 2">
    <name type="scientific">Grifola frondosa</name>
    <name type="common">Maitake</name>
    <name type="synonym">Polyporus frondosus</name>
    <dbReference type="NCBI Taxonomy" id="5627"/>
    <lineage>
        <taxon>Eukaryota</taxon>
        <taxon>Fungi</taxon>
        <taxon>Dikarya</taxon>
        <taxon>Basidiomycota</taxon>
        <taxon>Agaricomycotina</taxon>
        <taxon>Agaricomycetes</taxon>
        <taxon>Polyporales</taxon>
        <taxon>Grifolaceae</taxon>
        <taxon>Grifola</taxon>
    </lineage>
</organism>
<dbReference type="OrthoDB" id="3270129at2759"/>
<proteinExistence type="predicted"/>
<sequence>MIAIPAARGVYFSYTSQAPIETNVQSVSPCEGEHVGWGRDGINHIGKGGQGLCPLITADSRIRVMSFLKHINGGLTRELWPSHIGIPLNDHDSEKTLPAWKLMPDNFEDISAWGVVEPVASPVDGIERSMWIYHPTMKSSKTKVTVRIQGFVDAINIAPLGDWDGREQNAGGAMQSLALCGSGLNAPFAAQCESLEELRYAILCAVHHDAGSAVRMPAEDNIKLSRRVFRKISPLHRQEIHSALRPGDDPRGRAAKISHRWRVPFRIGVGVQHPDGKIVHAPQISIRKGDFVDVSFTPEIVCKRSRNGPQFEVKFEMQNIVRLFTRQEFSQDVVKLLQPVSHSAVATVVHDAESGFNFESEDVI</sequence>
<accession>A0A1C7LX28</accession>
<gene>
    <name evidence="1" type="ORF">A0H81_12738</name>
</gene>
<dbReference type="AlphaFoldDB" id="A0A1C7LX28"/>
<evidence type="ECO:0000313" key="1">
    <source>
        <dbReference type="EMBL" id="OBZ67374.1"/>
    </source>
</evidence>
<name>A0A1C7LX28_GRIFR</name>
<protein>
    <submittedName>
        <fullName evidence="1">Uncharacterized protein</fullName>
    </submittedName>
</protein>
<dbReference type="Proteomes" id="UP000092993">
    <property type="component" value="Unassembled WGS sequence"/>
</dbReference>
<comment type="caution">
    <text evidence="1">The sequence shown here is derived from an EMBL/GenBank/DDBJ whole genome shotgun (WGS) entry which is preliminary data.</text>
</comment>